<organism evidence="1 2">
    <name type="scientific">Dysgonomonas alginatilytica</name>
    <dbReference type="NCBI Taxonomy" id="1605892"/>
    <lineage>
        <taxon>Bacteria</taxon>
        <taxon>Pseudomonadati</taxon>
        <taxon>Bacteroidota</taxon>
        <taxon>Bacteroidia</taxon>
        <taxon>Bacteroidales</taxon>
        <taxon>Dysgonomonadaceae</taxon>
        <taxon>Dysgonomonas</taxon>
    </lineage>
</organism>
<comment type="caution">
    <text evidence="1">The sequence shown here is derived from an EMBL/GenBank/DDBJ whole genome shotgun (WGS) entry which is preliminary data.</text>
</comment>
<keyword evidence="2" id="KW-1185">Reference proteome</keyword>
<sequence length="251" mass="26757">MIMKKNILLTIAFLTGTVLWAQIGINTETPQKLFHVDAVRNTSGVTNVSDDAVVDAAGNMGLGVLSPTAKLHIAGDGTTPALRIVDGTQKDTRILRSDASGNATWVDQPASGGFIYNVLGNINYRNGTTSLVKAMQITEAGNYLVVVRWWGTTTSAGTNNETSAYLYLDQGSDGTASRGTAKDAIEYYVRTIANSPFCFTTSLYATVSAGSWLKLFISPSIGSTGTTFNWVLGTASVTNPNWNPSIVLFKI</sequence>
<name>A0A2V3PW62_9BACT</name>
<dbReference type="EMBL" id="QICL01000001">
    <property type="protein sequence ID" value="PXV69034.1"/>
    <property type="molecule type" value="Genomic_DNA"/>
</dbReference>
<protein>
    <submittedName>
        <fullName evidence="1">Uncharacterized protein</fullName>
    </submittedName>
</protein>
<accession>A0A2V3PW62</accession>
<evidence type="ECO:0000313" key="2">
    <source>
        <dbReference type="Proteomes" id="UP000247973"/>
    </source>
</evidence>
<proteinExistence type="predicted"/>
<dbReference type="AlphaFoldDB" id="A0A2V3PW62"/>
<evidence type="ECO:0000313" key="1">
    <source>
        <dbReference type="EMBL" id="PXV69034.1"/>
    </source>
</evidence>
<reference evidence="1 2" key="1">
    <citation type="submission" date="2018-03" db="EMBL/GenBank/DDBJ databases">
        <title>Genomic Encyclopedia of Archaeal and Bacterial Type Strains, Phase II (KMG-II): from individual species to whole genera.</title>
        <authorList>
            <person name="Goeker M."/>
        </authorList>
    </citation>
    <scope>NUCLEOTIDE SEQUENCE [LARGE SCALE GENOMIC DNA]</scope>
    <source>
        <strain evidence="1 2">DSM 100214</strain>
    </source>
</reference>
<gene>
    <name evidence="1" type="ORF">CLV62_101303</name>
</gene>
<dbReference type="Proteomes" id="UP000247973">
    <property type="component" value="Unassembled WGS sequence"/>
</dbReference>